<feature type="transmembrane region" description="Helical" evidence="1">
    <location>
        <begin position="64"/>
        <end position="85"/>
    </location>
</feature>
<protein>
    <submittedName>
        <fullName evidence="2">Uncharacterized protein</fullName>
    </submittedName>
</protein>
<feature type="transmembrane region" description="Helical" evidence="1">
    <location>
        <begin position="550"/>
        <end position="573"/>
    </location>
</feature>
<dbReference type="AlphaFoldDB" id="A0A1T5DU95"/>
<evidence type="ECO:0000313" key="3">
    <source>
        <dbReference type="Proteomes" id="UP000191112"/>
    </source>
</evidence>
<evidence type="ECO:0000313" key="2">
    <source>
        <dbReference type="EMBL" id="SKB75231.1"/>
    </source>
</evidence>
<dbReference type="EMBL" id="FUYZ01000002">
    <property type="protein sequence ID" value="SKB75231.1"/>
    <property type="molecule type" value="Genomic_DNA"/>
</dbReference>
<name>A0A1T5DU95_9FLAO</name>
<organism evidence="2 3">
    <name type="scientific">Soonwooa buanensis</name>
    <dbReference type="NCBI Taxonomy" id="619805"/>
    <lineage>
        <taxon>Bacteria</taxon>
        <taxon>Pseudomonadati</taxon>
        <taxon>Bacteroidota</taxon>
        <taxon>Flavobacteriia</taxon>
        <taxon>Flavobacteriales</taxon>
        <taxon>Weeksellaceae</taxon>
        <taxon>Chryseobacterium group</taxon>
        <taxon>Soonwooa</taxon>
    </lineage>
</organism>
<feature type="transmembrane region" description="Helical" evidence="1">
    <location>
        <begin position="492"/>
        <end position="514"/>
    </location>
</feature>
<evidence type="ECO:0000256" key="1">
    <source>
        <dbReference type="SAM" id="Phobius"/>
    </source>
</evidence>
<sequence>MNKISRINQYLLERYPTIWNTKIVWMLALAFLFHLIFFGIGFFAHSDPETLQKSRAVDDYFTNGIIFIHLIISVLLLVGWLINMFKNNAFKNFYPVSSTKLFFQFVQYFVIIFSCTSFYMSYMFADKLNINRLYPDKEMSKNIELINTTYPFLAQNYEDFTLGNRLYPKPFFDLYCETDIQKIERDKKYFVNYDRVYQYFEVYPKISTKKNSDDEYLIPEPEASNGTRIAYTKTERDKKIFYFKKNVVDLSSYIPTTAPSFYNYSSIFYDQGGESFAPYYEGTIVDDTESQVSETQQQKRAKVNKAVADLLNTKNKQNFEKQFDAFFELAKKYKIQTNLGAKTLTDLVFYPDNFEVSNFTKKYKPERNDIYDPYRYTGNDYAVAAATEAAVDAAADVDVAAAAVVHDGKVVDAAVSLKDFNPEVNKQLSPEKFFEKRLGNYYFYSDHLKQLLENVDTIKNKDFFMEYIHLFLWISFCLATIILSFRVTGLRALLFAIITTGVLSLFIALLSFIVNFTVGGNFVEYFVMYTFFITGLSILFVSINQTFSKFINSIAVNISLNTFVPLVLLILGITSRHQIDACRALPKNKFEAYNCDGILEILGMDITSFSLLIIGFIFIFFFTKVLRKWKAKTE</sequence>
<dbReference type="Proteomes" id="UP000191112">
    <property type="component" value="Unassembled WGS sequence"/>
</dbReference>
<feature type="transmembrane region" description="Helical" evidence="1">
    <location>
        <begin position="467"/>
        <end position="485"/>
    </location>
</feature>
<keyword evidence="1" id="KW-0472">Membrane</keyword>
<keyword evidence="3" id="KW-1185">Reference proteome</keyword>
<dbReference type="OrthoDB" id="996104at2"/>
<gene>
    <name evidence="2" type="ORF">SAMN05660477_01018</name>
</gene>
<feature type="transmembrane region" description="Helical" evidence="1">
    <location>
        <begin position="105"/>
        <end position="125"/>
    </location>
</feature>
<feature type="transmembrane region" description="Helical" evidence="1">
    <location>
        <begin position="23"/>
        <end position="44"/>
    </location>
</feature>
<dbReference type="STRING" id="619805.SAMN05660477_01018"/>
<keyword evidence="1" id="KW-0812">Transmembrane</keyword>
<feature type="transmembrane region" description="Helical" evidence="1">
    <location>
        <begin position="526"/>
        <end position="543"/>
    </location>
</feature>
<reference evidence="2 3" key="1">
    <citation type="submission" date="2017-02" db="EMBL/GenBank/DDBJ databases">
        <authorList>
            <person name="Peterson S.W."/>
        </authorList>
    </citation>
    <scope>NUCLEOTIDE SEQUENCE [LARGE SCALE GENOMIC DNA]</scope>
    <source>
        <strain evidence="2 3">DSM 22323</strain>
    </source>
</reference>
<accession>A0A1T5DU95</accession>
<dbReference type="RefSeq" id="WP_079666287.1">
    <property type="nucleotide sequence ID" value="NZ_FUYZ01000002.1"/>
</dbReference>
<feature type="transmembrane region" description="Helical" evidence="1">
    <location>
        <begin position="606"/>
        <end position="626"/>
    </location>
</feature>
<proteinExistence type="predicted"/>
<keyword evidence="1" id="KW-1133">Transmembrane helix</keyword>